<feature type="chain" id="PRO_5034638488" evidence="3">
    <location>
        <begin position="20"/>
        <end position="249"/>
    </location>
</feature>
<feature type="region of interest" description="Disordered" evidence="1">
    <location>
        <begin position="90"/>
        <end position="125"/>
    </location>
</feature>
<feature type="compositionally biased region" description="Low complexity" evidence="1">
    <location>
        <begin position="100"/>
        <end position="125"/>
    </location>
</feature>
<dbReference type="AlphaFoldDB" id="A0A8H7Y752"/>
<dbReference type="EMBL" id="JAFIQS010000001">
    <property type="protein sequence ID" value="KAG5173682.1"/>
    <property type="molecule type" value="Genomic_DNA"/>
</dbReference>
<dbReference type="OrthoDB" id="3266475at2759"/>
<gene>
    <name evidence="4" type="ORF">JR316_000339</name>
</gene>
<evidence type="ECO:0000313" key="4">
    <source>
        <dbReference type="EMBL" id="KAG5173682.1"/>
    </source>
</evidence>
<reference evidence="4" key="1">
    <citation type="submission" date="2021-02" db="EMBL/GenBank/DDBJ databases">
        <title>Psilocybe cubensis genome.</title>
        <authorList>
            <person name="Mckernan K.J."/>
            <person name="Crawford S."/>
            <person name="Trippe A."/>
            <person name="Kane L.T."/>
            <person name="Mclaughlin S."/>
        </authorList>
    </citation>
    <scope>NUCLEOTIDE SEQUENCE [LARGE SCALE GENOMIC DNA]</scope>
    <source>
        <strain evidence="4">MGC-MH-2018</strain>
    </source>
</reference>
<feature type="signal peptide" evidence="3">
    <location>
        <begin position="1"/>
        <end position="19"/>
    </location>
</feature>
<evidence type="ECO:0000256" key="1">
    <source>
        <dbReference type="SAM" id="MobiDB-lite"/>
    </source>
</evidence>
<sequence length="249" mass="26840">MRLPVWICYFHVFAGLVTSRPVEYQRTALRDTRDLLGLLGDDANVPANANIITPTVTSTAATPVPTTTTAAIETRASPTRVKMTAASTVASGASEHSVEATSSQASASTTFPSVESAPESSSTSLSITSYAPGVLEDASTTPPAELKQWKVIGIAVITITFLAVLAMAISFFDAWWGFVRAAICGKRRKMGYGGETMIPDWEKRSWEFQLANEDGHRYPTLASLESIVKEKEKARPFASLEGEKKNSFA</sequence>
<keyword evidence="2" id="KW-1133">Transmembrane helix</keyword>
<evidence type="ECO:0000256" key="3">
    <source>
        <dbReference type="SAM" id="SignalP"/>
    </source>
</evidence>
<keyword evidence="2" id="KW-0472">Membrane</keyword>
<evidence type="ECO:0000256" key="2">
    <source>
        <dbReference type="SAM" id="Phobius"/>
    </source>
</evidence>
<proteinExistence type="predicted"/>
<accession>A0A8H7Y752</accession>
<feature type="transmembrane region" description="Helical" evidence="2">
    <location>
        <begin position="151"/>
        <end position="179"/>
    </location>
</feature>
<protein>
    <submittedName>
        <fullName evidence="4">Uncharacterized protein</fullName>
    </submittedName>
</protein>
<keyword evidence="3" id="KW-0732">Signal</keyword>
<comment type="caution">
    <text evidence="4">The sequence shown here is derived from an EMBL/GenBank/DDBJ whole genome shotgun (WGS) entry which is preliminary data.</text>
</comment>
<keyword evidence="2" id="KW-0812">Transmembrane</keyword>
<name>A0A8H7Y752_PSICU</name>
<organism evidence="4">
    <name type="scientific">Psilocybe cubensis</name>
    <name type="common">Psychedelic mushroom</name>
    <name type="synonym">Stropharia cubensis</name>
    <dbReference type="NCBI Taxonomy" id="181762"/>
    <lineage>
        <taxon>Eukaryota</taxon>
        <taxon>Fungi</taxon>
        <taxon>Dikarya</taxon>
        <taxon>Basidiomycota</taxon>
        <taxon>Agaricomycotina</taxon>
        <taxon>Agaricomycetes</taxon>
        <taxon>Agaricomycetidae</taxon>
        <taxon>Agaricales</taxon>
        <taxon>Agaricineae</taxon>
        <taxon>Strophariaceae</taxon>
        <taxon>Psilocybe</taxon>
    </lineage>
</organism>